<evidence type="ECO:0000256" key="1">
    <source>
        <dbReference type="ARBA" id="ARBA00023125"/>
    </source>
</evidence>
<dbReference type="PANTHER" id="PTHR33221">
    <property type="entry name" value="WINGED HELIX-TURN-HELIX TRANSCRIPTIONAL REGULATOR, RRF2 FAMILY"/>
    <property type="match status" value="1"/>
</dbReference>
<dbReference type="KEGG" id="saci:Sinac_6621"/>
<reference evidence="2 3" key="1">
    <citation type="submission" date="2012-02" db="EMBL/GenBank/DDBJ databases">
        <title>Complete sequence of chromosome of Singulisphaera acidiphila DSM 18658.</title>
        <authorList>
            <consortium name="US DOE Joint Genome Institute (JGI-PGF)"/>
            <person name="Lucas S."/>
            <person name="Copeland A."/>
            <person name="Lapidus A."/>
            <person name="Glavina del Rio T."/>
            <person name="Dalin E."/>
            <person name="Tice H."/>
            <person name="Bruce D."/>
            <person name="Goodwin L."/>
            <person name="Pitluck S."/>
            <person name="Peters L."/>
            <person name="Ovchinnikova G."/>
            <person name="Chertkov O."/>
            <person name="Kyrpides N."/>
            <person name="Mavromatis K."/>
            <person name="Ivanova N."/>
            <person name="Brettin T."/>
            <person name="Detter J.C."/>
            <person name="Han C."/>
            <person name="Larimer F."/>
            <person name="Land M."/>
            <person name="Hauser L."/>
            <person name="Markowitz V."/>
            <person name="Cheng J.-F."/>
            <person name="Hugenholtz P."/>
            <person name="Woyke T."/>
            <person name="Wu D."/>
            <person name="Tindall B."/>
            <person name="Pomrenke H."/>
            <person name="Brambilla E."/>
            <person name="Klenk H.-P."/>
            <person name="Eisen J.A."/>
        </authorList>
    </citation>
    <scope>NUCLEOTIDE SEQUENCE [LARGE SCALE GENOMIC DNA]</scope>
    <source>
        <strain evidence="3">ATCC BAA-1392 / DSM 18658 / VKM B-2454 / MOB10</strain>
    </source>
</reference>
<organism evidence="2 3">
    <name type="scientific">Singulisphaera acidiphila (strain ATCC BAA-1392 / DSM 18658 / VKM B-2454 / MOB10)</name>
    <dbReference type="NCBI Taxonomy" id="886293"/>
    <lineage>
        <taxon>Bacteria</taxon>
        <taxon>Pseudomonadati</taxon>
        <taxon>Planctomycetota</taxon>
        <taxon>Planctomycetia</taxon>
        <taxon>Isosphaerales</taxon>
        <taxon>Isosphaeraceae</taxon>
        <taxon>Singulisphaera</taxon>
    </lineage>
</organism>
<dbReference type="OrthoDB" id="270199at2"/>
<evidence type="ECO:0000313" key="3">
    <source>
        <dbReference type="Proteomes" id="UP000010798"/>
    </source>
</evidence>
<dbReference type="InterPro" id="IPR036390">
    <property type="entry name" value="WH_DNA-bd_sf"/>
</dbReference>
<dbReference type="NCBIfam" id="TIGR00738">
    <property type="entry name" value="rrf2_super"/>
    <property type="match status" value="1"/>
</dbReference>
<dbReference type="eggNOG" id="COG1959">
    <property type="taxonomic scope" value="Bacteria"/>
</dbReference>
<dbReference type="Pfam" id="PF02082">
    <property type="entry name" value="Rrf2"/>
    <property type="match status" value="1"/>
</dbReference>
<evidence type="ECO:0000313" key="2">
    <source>
        <dbReference type="EMBL" id="AGA30696.1"/>
    </source>
</evidence>
<dbReference type="HOGENOM" id="CLU_107144_2_1_0"/>
<dbReference type="PANTHER" id="PTHR33221:SF4">
    <property type="entry name" value="HTH-TYPE TRANSCRIPTIONAL REPRESSOR NSRR"/>
    <property type="match status" value="1"/>
</dbReference>
<keyword evidence="3" id="KW-1185">Reference proteome</keyword>
<protein>
    <submittedName>
        <fullName evidence="2">Rrf2 family protein, putative transcriptional regulator</fullName>
    </submittedName>
</protein>
<dbReference type="SUPFAM" id="SSF46785">
    <property type="entry name" value="Winged helix' DNA-binding domain"/>
    <property type="match status" value="1"/>
</dbReference>
<dbReference type="InterPro" id="IPR036388">
    <property type="entry name" value="WH-like_DNA-bd_sf"/>
</dbReference>
<dbReference type="RefSeq" id="WP_015249778.1">
    <property type="nucleotide sequence ID" value="NC_019892.1"/>
</dbReference>
<name>L0DPT5_SINAD</name>
<dbReference type="GO" id="GO:0003700">
    <property type="term" value="F:DNA-binding transcription factor activity"/>
    <property type="evidence" value="ECO:0007669"/>
    <property type="project" value="TreeGrafter"/>
</dbReference>
<dbReference type="Proteomes" id="UP000010798">
    <property type="component" value="Chromosome"/>
</dbReference>
<proteinExistence type="predicted"/>
<dbReference type="InterPro" id="IPR000944">
    <property type="entry name" value="Tscrpt_reg_Rrf2"/>
</dbReference>
<dbReference type="Gene3D" id="1.10.10.10">
    <property type="entry name" value="Winged helix-like DNA-binding domain superfamily/Winged helix DNA-binding domain"/>
    <property type="match status" value="1"/>
</dbReference>
<gene>
    <name evidence="2" type="ordered locus">Sinac_6621</name>
</gene>
<dbReference type="AlphaFoldDB" id="L0DPT5"/>
<dbReference type="STRING" id="886293.Sinac_6621"/>
<keyword evidence="1" id="KW-0238">DNA-binding</keyword>
<sequence length="159" mass="17630">MHLTQFSDYSLRLVLYLACHPGQVVSVDAISRAYGISKHHLVKVVQTVTELGVVEAQRGRGGGMRLAMSPAEINIGWLIRRTEPHFYLVECFDPEMNTCPIAPSCGLKGALHRAQQAFLTVLDEYTLDQFMAQRADLVVLLGDFRLQRDKADEAGTVTG</sequence>
<dbReference type="GO" id="GO:0005829">
    <property type="term" value="C:cytosol"/>
    <property type="evidence" value="ECO:0007669"/>
    <property type="project" value="TreeGrafter"/>
</dbReference>
<accession>L0DPT5</accession>
<dbReference type="EMBL" id="CP003364">
    <property type="protein sequence ID" value="AGA30696.1"/>
    <property type="molecule type" value="Genomic_DNA"/>
</dbReference>
<dbReference type="GO" id="GO:0003677">
    <property type="term" value="F:DNA binding"/>
    <property type="evidence" value="ECO:0007669"/>
    <property type="project" value="UniProtKB-KW"/>
</dbReference>
<dbReference type="PROSITE" id="PS51197">
    <property type="entry name" value="HTH_RRF2_2"/>
    <property type="match status" value="1"/>
</dbReference>